<proteinExistence type="predicted"/>
<evidence type="ECO:0000313" key="1">
    <source>
        <dbReference type="EMBL" id="KAF1953921.1"/>
    </source>
</evidence>
<reference evidence="1" key="1">
    <citation type="journal article" date="2020" name="Stud. Mycol.">
        <title>101 Dothideomycetes genomes: a test case for predicting lifestyles and emergence of pathogens.</title>
        <authorList>
            <person name="Haridas S."/>
            <person name="Albert R."/>
            <person name="Binder M."/>
            <person name="Bloem J."/>
            <person name="Labutti K."/>
            <person name="Salamov A."/>
            <person name="Andreopoulos B."/>
            <person name="Baker S."/>
            <person name="Barry K."/>
            <person name="Bills G."/>
            <person name="Bluhm B."/>
            <person name="Cannon C."/>
            <person name="Castanera R."/>
            <person name="Culley D."/>
            <person name="Daum C."/>
            <person name="Ezra D."/>
            <person name="Gonzalez J."/>
            <person name="Henrissat B."/>
            <person name="Kuo A."/>
            <person name="Liang C."/>
            <person name="Lipzen A."/>
            <person name="Lutzoni F."/>
            <person name="Magnuson J."/>
            <person name="Mondo S."/>
            <person name="Nolan M."/>
            <person name="Ohm R."/>
            <person name="Pangilinan J."/>
            <person name="Park H.-J."/>
            <person name="Ramirez L."/>
            <person name="Alfaro M."/>
            <person name="Sun H."/>
            <person name="Tritt A."/>
            <person name="Yoshinaga Y."/>
            <person name="Zwiers L.-H."/>
            <person name="Turgeon B."/>
            <person name="Goodwin S."/>
            <person name="Spatafora J."/>
            <person name="Crous P."/>
            <person name="Grigoriev I."/>
        </authorList>
    </citation>
    <scope>NUCLEOTIDE SEQUENCE</scope>
    <source>
        <strain evidence="1">CBS 675.92</strain>
    </source>
</reference>
<keyword evidence="2" id="KW-1185">Reference proteome</keyword>
<name>A0A6A5TMK4_9PLEO</name>
<dbReference type="Proteomes" id="UP000800035">
    <property type="component" value="Unassembled WGS sequence"/>
</dbReference>
<dbReference type="AlphaFoldDB" id="A0A6A5TMK4"/>
<sequence length="351" mass="38973">MTSGTELGPEYWIFNKPCITPFDGSAVDRSMGSGDGVALPATYYSKGNTVSASLKFDGKCFPISTVRVNIALRWWHEERVAGQPLIANMLVAEFWGCFVRKKMRSGWAQAKGFVETGAERCVDLLHSLLSYHWILDELVDNDLAPLRVVWVPVLTLSERLEEVVKLLAHTVSLNSMVQELHWYTVLVARKLPHAAVEGDNVRDLVDEMVSVVYRAIESTSSNTILAIIEEAQKSNVGNGVESEEVGPFSVIKLDIFRIDGFSRLQRGGAALIHVLQELFGLVGHLVLPPFEVLEHGRACRQYRRDKSAIQRDVIRPILSTFHRRRGILGLFGSQGVSGGVFVSEVVGEVIM</sequence>
<accession>A0A6A5TMK4</accession>
<gene>
    <name evidence="1" type="ORF">CC80DRAFT_506769</name>
</gene>
<protein>
    <submittedName>
        <fullName evidence="1">Uncharacterized protein</fullName>
    </submittedName>
</protein>
<dbReference type="EMBL" id="ML977001">
    <property type="protein sequence ID" value="KAF1953921.1"/>
    <property type="molecule type" value="Genomic_DNA"/>
</dbReference>
<organism evidence="1 2">
    <name type="scientific">Byssothecium circinans</name>
    <dbReference type="NCBI Taxonomy" id="147558"/>
    <lineage>
        <taxon>Eukaryota</taxon>
        <taxon>Fungi</taxon>
        <taxon>Dikarya</taxon>
        <taxon>Ascomycota</taxon>
        <taxon>Pezizomycotina</taxon>
        <taxon>Dothideomycetes</taxon>
        <taxon>Pleosporomycetidae</taxon>
        <taxon>Pleosporales</taxon>
        <taxon>Massarineae</taxon>
        <taxon>Massarinaceae</taxon>
        <taxon>Byssothecium</taxon>
    </lineage>
</organism>
<evidence type="ECO:0000313" key="2">
    <source>
        <dbReference type="Proteomes" id="UP000800035"/>
    </source>
</evidence>